<evidence type="ECO:0000313" key="7">
    <source>
        <dbReference type="Proteomes" id="UP000295122"/>
    </source>
</evidence>
<dbReference type="InterPro" id="IPR051010">
    <property type="entry name" value="BCAA_transport"/>
</dbReference>
<dbReference type="OrthoDB" id="5794591at2"/>
<accession>A0A4V3DZ97</accession>
<comment type="similarity">
    <text evidence="1">Belongs to the leucine-binding protein family.</text>
</comment>
<dbReference type="GO" id="GO:0006865">
    <property type="term" value="P:amino acid transport"/>
    <property type="evidence" value="ECO:0007669"/>
    <property type="project" value="UniProtKB-KW"/>
</dbReference>
<protein>
    <submittedName>
        <fullName evidence="6">Amino acid/amide ABC transporter substrate-binding protein (HAAT family)</fullName>
    </submittedName>
</protein>
<feature type="signal peptide" evidence="4">
    <location>
        <begin position="1"/>
        <end position="29"/>
    </location>
</feature>
<dbReference type="PANTHER" id="PTHR30483">
    <property type="entry name" value="LEUCINE-SPECIFIC-BINDING PROTEIN"/>
    <property type="match status" value="1"/>
</dbReference>
<keyword evidence="3" id="KW-0813">Transport</keyword>
<evidence type="ECO:0000313" key="6">
    <source>
        <dbReference type="EMBL" id="TDR95665.1"/>
    </source>
</evidence>
<keyword evidence="3" id="KW-0029">Amino-acid transport</keyword>
<gene>
    <name evidence="6" type="ORF">EV668_0048</name>
</gene>
<feature type="chain" id="PRO_5020734736" evidence="4">
    <location>
        <begin position="30"/>
        <end position="408"/>
    </location>
</feature>
<evidence type="ECO:0000259" key="5">
    <source>
        <dbReference type="Pfam" id="PF13458"/>
    </source>
</evidence>
<organism evidence="6 7">
    <name type="scientific">Enterovirga rhinocerotis</name>
    <dbReference type="NCBI Taxonomy" id="1339210"/>
    <lineage>
        <taxon>Bacteria</taxon>
        <taxon>Pseudomonadati</taxon>
        <taxon>Pseudomonadota</taxon>
        <taxon>Alphaproteobacteria</taxon>
        <taxon>Hyphomicrobiales</taxon>
        <taxon>Methylobacteriaceae</taxon>
        <taxon>Enterovirga</taxon>
    </lineage>
</organism>
<sequence length="408" mass="43440">MRSMISATITWLLVAVWLVAGTAAPSAQAPGGVLKIGVLTDSSSGYADFGGQGSIEAARMAIEDFGGSVAGMTIELVSADHQNKADIGAGIARRWFDQEGVDVIVDLPNSAVALAVQSLARERQKVLLVTSALSSDITGKACSPTTAHWTYDTYSQATVTGRALAAEGRSWFFLAADYAFGHSLARDLGDIVGSTGGKVLGTARHPLNTADFSSFLLTAQSSGAGIIALANGGADTINSIKQAGEFGIGRGDQKLAALVIYITDVHSLGLAAAQGLLLTSPFYWDQSDATRAFSRRFLERRGMVPTMVQASAYGAVTHYLKAVAASRTKDAPTVMKTMRETPIEDFMTRNGRLREDGRVIRDMHLFQVKTPAESKHPFDYYKHVATVPGDKAFRSMDQGDCPLVRSKP</sequence>
<evidence type="ECO:0000256" key="3">
    <source>
        <dbReference type="ARBA" id="ARBA00022970"/>
    </source>
</evidence>
<dbReference type="InterPro" id="IPR028082">
    <property type="entry name" value="Peripla_BP_I"/>
</dbReference>
<proteinExistence type="inferred from homology"/>
<evidence type="ECO:0000256" key="2">
    <source>
        <dbReference type="ARBA" id="ARBA00022729"/>
    </source>
</evidence>
<dbReference type="CDD" id="cd06327">
    <property type="entry name" value="PBP1_SBP-like"/>
    <property type="match status" value="1"/>
</dbReference>
<dbReference type="InterPro" id="IPR028081">
    <property type="entry name" value="Leu-bd"/>
</dbReference>
<dbReference type="Proteomes" id="UP000295122">
    <property type="component" value="Unassembled WGS sequence"/>
</dbReference>
<dbReference type="RefSeq" id="WP_133767872.1">
    <property type="nucleotide sequence ID" value="NZ_SNZR01000003.1"/>
</dbReference>
<dbReference type="AlphaFoldDB" id="A0A4V3DZ97"/>
<reference evidence="6 7" key="1">
    <citation type="submission" date="2019-03" db="EMBL/GenBank/DDBJ databases">
        <title>Genomic Encyclopedia of Type Strains, Phase IV (KMG-IV): sequencing the most valuable type-strain genomes for metagenomic binning, comparative biology and taxonomic classification.</title>
        <authorList>
            <person name="Goeker M."/>
        </authorList>
    </citation>
    <scope>NUCLEOTIDE SEQUENCE [LARGE SCALE GENOMIC DNA]</scope>
    <source>
        <strain evidence="6 7">DSM 25903</strain>
    </source>
</reference>
<dbReference type="Gene3D" id="3.40.50.2300">
    <property type="match status" value="2"/>
</dbReference>
<keyword evidence="7" id="KW-1185">Reference proteome</keyword>
<evidence type="ECO:0000256" key="4">
    <source>
        <dbReference type="SAM" id="SignalP"/>
    </source>
</evidence>
<comment type="caution">
    <text evidence="6">The sequence shown here is derived from an EMBL/GenBank/DDBJ whole genome shotgun (WGS) entry which is preliminary data.</text>
</comment>
<name>A0A4V3DZ97_9HYPH</name>
<feature type="domain" description="Leucine-binding protein" evidence="5">
    <location>
        <begin position="34"/>
        <end position="369"/>
    </location>
</feature>
<evidence type="ECO:0000256" key="1">
    <source>
        <dbReference type="ARBA" id="ARBA00010062"/>
    </source>
</evidence>
<dbReference type="SUPFAM" id="SSF53822">
    <property type="entry name" value="Periplasmic binding protein-like I"/>
    <property type="match status" value="1"/>
</dbReference>
<dbReference type="PANTHER" id="PTHR30483:SF6">
    <property type="entry name" value="PERIPLASMIC BINDING PROTEIN OF ABC TRANSPORTER FOR NATURAL AMINO ACIDS"/>
    <property type="match status" value="1"/>
</dbReference>
<dbReference type="Pfam" id="PF13458">
    <property type="entry name" value="Peripla_BP_6"/>
    <property type="match status" value="1"/>
</dbReference>
<dbReference type="EMBL" id="SNZR01000003">
    <property type="protein sequence ID" value="TDR95665.1"/>
    <property type="molecule type" value="Genomic_DNA"/>
</dbReference>
<keyword evidence="2 4" id="KW-0732">Signal</keyword>